<dbReference type="Pfam" id="PF14857">
    <property type="entry name" value="TMEM151"/>
    <property type="match status" value="1"/>
</dbReference>
<dbReference type="Proteomes" id="UP000036403">
    <property type="component" value="Unassembled WGS sequence"/>
</dbReference>
<dbReference type="PANTHER" id="PTHR31893">
    <property type="entry name" value="TRANSMEMBRANE PROTEIN 151 HOMOLOG"/>
    <property type="match status" value="1"/>
</dbReference>
<dbReference type="GO" id="GO:0016020">
    <property type="term" value="C:membrane"/>
    <property type="evidence" value="ECO:0007669"/>
    <property type="project" value="UniProtKB-SubCell"/>
</dbReference>
<feature type="region of interest" description="Disordered" evidence="6">
    <location>
        <begin position="478"/>
        <end position="505"/>
    </location>
</feature>
<evidence type="ECO:0000256" key="3">
    <source>
        <dbReference type="ARBA" id="ARBA00022692"/>
    </source>
</evidence>
<feature type="compositionally biased region" description="Basic and acidic residues" evidence="6">
    <location>
        <begin position="399"/>
        <end position="411"/>
    </location>
</feature>
<dbReference type="AlphaFoldDB" id="A0A0J7LB14"/>
<feature type="region of interest" description="Disordered" evidence="6">
    <location>
        <begin position="393"/>
        <end position="417"/>
    </location>
</feature>
<dbReference type="PANTHER" id="PTHR31893:SF5">
    <property type="entry name" value="TRANSMEMBRANE PROTEIN 151 HOMOLOG"/>
    <property type="match status" value="1"/>
</dbReference>
<accession>A0A0J7LB14</accession>
<dbReference type="PaxDb" id="67767-A0A0J7LB14"/>
<feature type="compositionally biased region" description="Basic residues" evidence="6">
    <location>
        <begin position="617"/>
        <end position="628"/>
    </location>
</feature>
<evidence type="ECO:0000256" key="1">
    <source>
        <dbReference type="ARBA" id="ARBA00004141"/>
    </source>
</evidence>
<evidence type="ECO:0000256" key="4">
    <source>
        <dbReference type="ARBA" id="ARBA00022989"/>
    </source>
</evidence>
<keyword evidence="3 7" id="KW-0812">Transmembrane</keyword>
<name>A0A0J7LB14_LASNI</name>
<dbReference type="InterPro" id="IPR026767">
    <property type="entry name" value="Tmem151"/>
</dbReference>
<feature type="compositionally biased region" description="Basic and acidic residues" evidence="6">
    <location>
        <begin position="478"/>
        <end position="504"/>
    </location>
</feature>
<feature type="compositionally biased region" description="Basic and acidic residues" evidence="6">
    <location>
        <begin position="601"/>
        <end position="610"/>
    </location>
</feature>
<evidence type="ECO:0000313" key="8">
    <source>
        <dbReference type="Proteomes" id="UP000036403"/>
    </source>
</evidence>
<feature type="region of interest" description="Disordered" evidence="6">
    <location>
        <begin position="140"/>
        <end position="161"/>
    </location>
</feature>
<keyword evidence="5" id="KW-0472">Membrane</keyword>
<reference evidence="7 8" key="1">
    <citation type="submission" date="2015-04" db="EMBL/GenBank/DDBJ databases">
        <title>Lasius niger genome sequencing.</title>
        <authorList>
            <person name="Konorov E.A."/>
            <person name="Nikitin M.A."/>
            <person name="Kirill M.V."/>
            <person name="Chang P."/>
        </authorList>
    </citation>
    <scope>NUCLEOTIDE SEQUENCE [LARGE SCALE GENOMIC DNA]</scope>
    <source>
        <tissue evidence="7">Whole</tissue>
    </source>
</reference>
<feature type="region of interest" description="Disordered" evidence="6">
    <location>
        <begin position="559"/>
        <end position="632"/>
    </location>
</feature>
<protein>
    <submittedName>
        <fullName evidence="7">Transmembrane protein 151b</fullName>
    </submittedName>
</protein>
<organism evidence="7 8">
    <name type="scientific">Lasius niger</name>
    <name type="common">Black garden ant</name>
    <dbReference type="NCBI Taxonomy" id="67767"/>
    <lineage>
        <taxon>Eukaryota</taxon>
        <taxon>Metazoa</taxon>
        <taxon>Ecdysozoa</taxon>
        <taxon>Arthropoda</taxon>
        <taxon>Hexapoda</taxon>
        <taxon>Insecta</taxon>
        <taxon>Pterygota</taxon>
        <taxon>Neoptera</taxon>
        <taxon>Endopterygota</taxon>
        <taxon>Hymenoptera</taxon>
        <taxon>Apocrita</taxon>
        <taxon>Aculeata</taxon>
        <taxon>Formicoidea</taxon>
        <taxon>Formicidae</taxon>
        <taxon>Formicinae</taxon>
        <taxon>Lasius</taxon>
        <taxon>Lasius</taxon>
    </lineage>
</organism>
<sequence>MLTKGFAFSNIRSATEFEEARSRFFAEQELSDDYMEMREGLDLGYNVNTMLVAVLGNPWFTNRYIYWCLSALLLSWPLRVIIEYKTQYADYQVTKLFGVNYDTPTSGEPIHASMSQLSQPGSYMLAPSYSEALLMEPATPRNDGTERSQENWQAQQRGTDVATDMVPSYSEALLYERAEQHDHQNVIVANTVAESVPSNVTHPTCNANDPSKQMLSPMPCECHCPCPCHGNANVNDYELRDERSYVEIAASATLRTTADGRLHPPGNVIPRSMDDLQTGASPSRCGSCGRISTSTQTINLDVPPVSRVVARNKSIGSSQTSLENILENEEESTGGSRARFVNLAERNLPPNERSHAPERHRRIMVNPMSNEACWKLPDSRTYFCLKSILKQNRRSSAGRNEKGDRSRSRERLHPRRRMPSFEEFMPRDKMYPFYDQKRESTRTLIFASPLQEVFPGDPFGGKNIVPVGNSMDYTVREDHARPSRSPAVRDTRCAPDGYPEERTGRVPVEPFRADGVAYTPPRAAHPSHRHERDLRYLLHGRSPSTTSSLDASVDVRVRVDETPPLPPPRAYRNDLPPLPPYRGPSLSERANRWSTSSNEYDDARSHEGRSADFYTPNRRHQLPPHRLNRPGMTRSFRERRPKLVHADRNFRRSFTGRVEDYRIENELRRANFSMETSL</sequence>
<evidence type="ECO:0000256" key="6">
    <source>
        <dbReference type="SAM" id="MobiDB-lite"/>
    </source>
</evidence>
<evidence type="ECO:0000256" key="5">
    <source>
        <dbReference type="ARBA" id="ARBA00023136"/>
    </source>
</evidence>
<evidence type="ECO:0000313" key="7">
    <source>
        <dbReference type="EMBL" id="KMR05270.1"/>
    </source>
</evidence>
<keyword evidence="8" id="KW-1185">Reference proteome</keyword>
<dbReference type="OrthoDB" id="190434at2759"/>
<keyword evidence="4" id="KW-1133">Transmembrane helix</keyword>
<evidence type="ECO:0000256" key="2">
    <source>
        <dbReference type="ARBA" id="ARBA00009583"/>
    </source>
</evidence>
<comment type="subcellular location">
    <subcellularLocation>
        <location evidence="1">Membrane</location>
        <topology evidence="1">Multi-pass membrane protein</topology>
    </subcellularLocation>
</comment>
<comment type="caution">
    <text evidence="7">The sequence shown here is derived from an EMBL/GenBank/DDBJ whole genome shotgun (WGS) entry which is preliminary data.</text>
</comment>
<proteinExistence type="inferred from homology"/>
<dbReference type="EMBL" id="LBMM01000031">
    <property type="protein sequence ID" value="KMR05270.1"/>
    <property type="molecule type" value="Genomic_DNA"/>
</dbReference>
<gene>
    <name evidence="7" type="ORF">RF55_115</name>
</gene>
<comment type="similarity">
    <text evidence="2">Belongs to the TMEM151 family.</text>
</comment>